<gene>
    <name evidence="1" type="ORF">J2S20_001861</name>
</gene>
<evidence type="ECO:0000313" key="1">
    <source>
        <dbReference type="EMBL" id="MDQ0153152.1"/>
    </source>
</evidence>
<dbReference type="GO" id="GO:0003677">
    <property type="term" value="F:DNA binding"/>
    <property type="evidence" value="ECO:0007669"/>
    <property type="project" value="InterPro"/>
</dbReference>
<organism evidence="1 2">
    <name type="scientific">Moryella indoligenes</name>
    <dbReference type="NCBI Taxonomy" id="371674"/>
    <lineage>
        <taxon>Bacteria</taxon>
        <taxon>Bacillati</taxon>
        <taxon>Bacillota</taxon>
        <taxon>Clostridia</taxon>
        <taxon>Lachnospirales</taxon>
        <taxon>Lachnospiraceae</taxon>
        <taxon>Moryella</taxon>
    </lineage>
</organism>
<keyword evidence="2" id="KW-1185">Reference proteome</keyword>
<dbReference type="InterPro" id="IPR010982">
    <property type="entry name" value="Lambda_DNA-bd_dom_sf"/>
</dbReference>
<sequence>MPRIGPAEDWSIRINGKVTEAMQRKALSKSELCEKLGLGKETLSRKGREKTLGTLDFLTIALIAEAAGYEIDFVRRTS</sequence>
<dbReference type="EMBL" id="JAUSTO010000013">
    <property type="protein sequence ID" value="MDQ0153152.1"/>
    <property type="molecule type" value="Genomic_DNA"/>
</dbReference>
<accession>A0AAE3VBA3</accession>
<dbReference type="AlphaFoldDB" id="A0AAE3VBA3"/>
<proteinExistence type="predicted"/>
<name>A0AAE3VBA3_9FIRM</name>
<dbReference type="RefSeq" id="WP_307255166.1">
    <property type="nucleotide sequence ID" value="NZ_JAUSTO010000013.1"/>
</dbReference>
<dbReference type="SUPFAM" id="SSF47413">
    <property type="entry name" value="lambda repressor-like DNA-binding domains"/>
    <property type="match status" value="1"/>
</dbReference>
<evidence type="ECO:0000313" key="2">
    <source>
        <dbReference type="Proteomes" id="UP001241537"/>
    </source>
</evidence>
<protein>
    <submittedName>
        <fullName evidence="1">Transcriptional regulator with XRE-family HTH domain</fullName>
    </submittedName>
</protein>
<dbReference type="Proteomes" id="UP001241537">
    <property type="component" value="Unassembled WGS sequence"/>
</dbReference>
<comment type="caution">
    <text evidence="1">The sequence shown here is derived from an EMBL/GenBank/DDBJ whole genome shotgun (WGS) entry which is preliminary data.</text>
</comment>
<reference evidence="1" key="1">
    <citation type="submission" date="2023-07" db="EMBL/GenBank/DDBJ databases">
        <title>Genomic Encyclopedia of Type Strains, Phase IV (KMG-IV): sequencing the most valuable type-strain genomes for metagenomic binning, comparative biology and taxonomic classification.</title>
        <authorList>
            <person name="Goeker M."/>
        </authorList>
    </citation>
    <scope>NUCLEOTIDE SEQUENCE</scope>
    <source>
        <strain evidence="1">DSM 19659</strain>
    </source>
</reference>